<dbReference type="EMBL" id="KF901074">
    <property type="protein sequence ID" value="AIF17181.1"/>
    <property type="molecule type" value="Genomic_DNA"/>
</dbReference>
<dbReference type="InterPro" id="IPR051311">
    <property type="entry name" value="DedA_domain"/>
</dbReference>
<accession>A0A075HLA4</accession>
<dbReference type="PANTHER" id="PTHR42709">
    <property type="entry name" value="ALKALINE PHOSPHATASE LIKE PROTEIN"/>
    <property type="match status" value="1"/>
</dbReference>
<dbReference type="AlphaFoldDB" id="A0A075HLA4"/>
<reference evidence="2" key="1">
    <citation type="journal article" date="2014" name="Genome Biol. Evol.">
        <title>Pangenome evidence for extensive interdomain horizontal transfer affecting lineage core and shell genes in uncultured planktonic thaumarchaeota and euryarchaeota.</title>
        <authorList>
            <person name="Deschamps P."/>
            <person name="Zivanovic Y."/>
            <person name="Moreira D."/>
            <person name="Rodriguez-Valera F."/>
            <person name="Lopez-Garcia P."/>
        </authorList>
    </citation>
    <scope>NUCLEOTIDE SEQUENCE</scope>
</reference>
<proteinExistence type="predicted"/>
<feature type="transmembrane region" description="Helical" evidence="1">
    <location>
        <begin position="57"/>
        <end position="81"/>
    </location>
</feature>
<dbReference type="PANTHER" id="PTHR42709:SF11">
    <property type="entry name" value="DEDA FAMILY PROTEIN"/>
    <property type="match status" value="1"/>
</dbReference>
<evidence type="ECO:0000313" key="2">
    <source>
        <dbReference type="EMBL" id="AIF17181.1"/>
    </source>
</evidence>
<keyword evidence="1" id="KW-0812">Transmembrane</keyword>
<sequence length="204" mass="23186">MKWVRYLYDWVLKWSDSKYGVTALVCMAFAEASFFPIPPDVLLIALALGARSRAMQFGFLCSAGSIAGAIFGYSIGQFLWWNGGGGFSELAQFFFNIIPGFTQDIFYSIQIKYEVWNFWIIFTAGFTPIPFKIFTITAGAFDINFPMFLIASTISRSARFLLISCLIWKYGESIRGFIDRYFNKLAILFTVLLLGGFLLVKYLI</sequence>
<feature type="transmembrane region" description="Helical" evidence="1">
    <location>
        <begin position="147"/>
        <end position="169"/>
    </location>
</feature>
<protein>
    <submittedName>
        <fullName evidence="2">Putative membrane protein</fullName>
    </submittedName>
</protein>
<evidence type="ECO:0000256" key="1">
    <source>
        <dbReference type="SAM" id="Phobius"/>
    </source>
</evidence>
<feature type="transmembrane region" description="Helical" evidence="1">
    <location>
        <begin position="181"/>
        <end position="203"/>
    </location>
</feature>
<organism evidence="2">
    <name type="scientific">uncultured marine group II/III euryarchaeote KM3_76_C12</name>
    <dbReference type="NCBI Taxonomy" id="1456506"/>
    <lineage>
        <taxon>Archaea</taxon>
        <taxon>Methanobacteriati</taxon>
        <taxon>Methanobacteriota</taxon>
        <taxon>environmental samples</taxon>
    </lineage>
</organism>
<dbReference type="GO" id="GO:0005886">
    <property type="term" value="C:plasma membrane"/>
    <property type="evidence" value="ECO:0007669"/>
    <property type="project" value="TreeGrafter"/>
</dbReference>
<keyword evidence="1" id="KW-1133">Transmembrane helix</keyword>
<feature type="transmembrane region" description="Helical" evidence="1">
    <location>
        <begin position="93"/>
        <end position="109"/>
    </location>
</feature>
<feature type="transmembrane region" description="Helical" evidence="1">
    <location>
        <begin position="116"/>
        <end position="141"/>
    </location>
</feature>
<keyword evidence="1" id="KW-0472">Membrane</keyword>
<name>A0A075HLA4_9EURY</name>